<proteinExistence type="predicted"/>
<reference evidence="2 3" key="1">
    <citation type="submission" date="2018-11" db="EMBL/GenBank/DDBJ databases">
        <authorList>
            <consortium name="Pathogen Informatics"/>
        </authorList>
    </citation>
    <scope>NUCLEOTIDE SEQUENCE [LARGE SCALE GENOMIC DNA]</scope>
</reference>
<dbReference type="WBParaSite" id="HPBE_0001767001-mRNA-1">
    <property type="protein sequence ID" value="HPBE_0001767001-mRNA-1"/>
    <property type="gene ID" value="HPBE_0001767001"/>
</dbReference>
<evidence type="ECO:0000256" key="1">
    <source>
        <dbReference type="SAM" id="MobiDB-lite"/>
    </source>
</evidence>
<feature type="compositionally biased region" description="Pro residues" evidence="1">
    <location>
        <begin position="85"/>
        <end position="95"/>
    </location>
</feature>
<evidence type="ECO:0000313" key="3">
    <source>
        <dbReference type="Proteomes" id="UP000050761"/>
    </source>
</evidence>
<dbReference type="Proteomes" id="UP000050761">
    <property type="component" value="Unassembled WGS sequence"/>
</dbReference>
<protein>
    <submittedName>
        <fullName evidence="4">Protein aurora borealis</fullName>
    </submittedName>
</protein>
<accession>A0A3P8EBP0</accession>
<dbReference type="OrthoDB" id="5873696at2759"/>
<gene>
    <name evidence="2" type="ORF">HPBE_LOCUS17669</name>
</gene>
<evidence type="ECO:0000313" key="2">
    <source>
        <dbReference type="EMBL" id="VDP09559.1"/>
    </source>
</evidence>
<dbReference type="AlphaFoldDB" id="A0A3P8EBP0"/>
<reference evidence="4" key="2">
    <citation type="submission" date="2019-09" db="UniProtKB">
        <authorList>
            <consortium name="WormBaseParasite"/>
        </authorList>
    </citation>
    <scope>IDENTIFICATION</scope>
</reference>
<name>A0A3P8EBP0_HELPZ</name>
<organism evidence="2">
    <name type="scientific">Heligmosomoides polygyrus</name>
    <name type="common">Parasitic roundworm</name>
    <dbReference type="NCBI Taxonomy" id="6339"/>
    <lineage>
        <taxon>Eukaryota</taxon>
        <taxon>Metazoa</taxon>
        <taxon>Ecdysozoa</taxon>
        <taxon>Nematoda</taxon>
        <taxon>Chromadorea</taxon>
        <taxon>Rhabditida</taxon>
        <taxon>Rhabditina</taxon>
        <taxon>Rhabditomorpha</taxon>
        <taxon>Strongyloidea</taxon>
        <taxon>Heligmosomidae</taxon>
        <taxon>Heligmosomoides</taxon>
    </lineage>
</organism>
<dbReference type="EMBL" id="UZAH01030171">
    <property type="protein sequence ID" value="VDP09559.1"/>
    <property type="molecule type" value="Genomic_DNA"/>
</dbReference>
<feature type="region of interest" description="Disordered" evidence="1">
    <location>
        <begin position="217"/>
        <end position="300"/>
    </location>
</feature>
<feature type="region of interest" description="Disordered" evidence="1">
    <location>
        <begin position="77"/>
        <end position="102"/>
    </location>
</feature>
<keyword evidence="3" id="KW-1185">Reference proteome</keyword>
<feature type="compositionally biased region" description="Low complexity" evidence="1">
    <location>
        <begin position="221"/>
        <end position="230"/>
    </location>
</feature>
<evidence type="ECO:0000313" key="4">
    <source>
        <dbReference type="WBParaSite" id="HPBE_0001767001-mRNA-1"/>
    </source>
</evidence>
<sequence>MSHLPYSESDSEQSEDSDAEFLVHPILRSLIKSKSAYSMPKSAPTLRTSKTAFEINLSKMWESAADEELPVANFTPELDQKWPEPDAPSPLPPKWSSPTRKASCWSSPANVYLDDISSPRSPLGESACWSAPECLDQNESEGDEPPPHPCFRKKLNNSDFGATGSFLDSYPLIESGQQGLNLYSNKGVSELGPEMLNKAYMDFWASDEDHRVPSLCSVRIPSGSSTSSESPSPPRPFSPVLGRPPVRAVRVSGSRSMQLRPRPELSSFVDNSTDDDDSPQHDPWPQQEVANSPFKANAHF</sequence>